<evidence type="ECO:0000313" key="19">
    <source>
        <dbReference type="Proteomes" id="UP000014760"/>
    </source>
</evidence>
<dbReference type="Proteomes" id="UP000014760">
    <property type="component" value="Unassembled WGS sequence"/>
</dbReference>
<evidence type="ECO:0000256" key="7">
    <source>
        <dbReference type="ARBA" id="ARBA00022801"/>
    </source>
</evidence>
<keyword evidence="8" id="KW-0106">Calcium</keyword>
<dbReference type="EnsemblMetazoa" id="CapteT229024">
    <property type="protein sequence ID" value="CapteP229024"/>
    <property type="gene ID" value="CapteG229024"/>
</dbReference>
<dbReference type="HOGENOM" id="CLU_008300_2_1_1"/>
<evidence type="ECO:0000256" key="11">
    <source>
        <dbReference type="ARBA" id="ARBA00023098"/>
    </source>
</evidence>
<dbReference type="EC" id="3.1.1.116" evidence="14"/>
<keyword evidence="4" id="KW-0597">Phosphoprotein</keyword>
<evidence type="ECO:0000256" key="4">
    <source>
        <dbReference type="ARBA" id="ARBA00022553"/>
    </source>
</evidence>
<evidence type="ECO:0000256" key="10">
    <source>
        <dbReference type="ARBA" id="ARBA00022989"/>
    </source>
</evidence>
<comment type="cofactor">
    <cofactor evidence="1">
        <name>Ca(2+)</name>
        <dbReference type="ChEBI" id="CHEBI:29108"/>
    </cofactor>
</comment>
<dbReference type="Pfam" id="PF01764">
    <property type="entry name" value="Lipase_3"/>
    <property type="match status" value="1"/>
</dbReference>
<feature type="transmembrane region" description="Helical" evidence="15">
    <location>
        <begin position="170"/>
        <end position="189"/>
    </location>
</feature>
<evidence type="ECO:0000256" key="3">
    <source>
        <dbReference type="ARBA" id="ARBA00022475"/>
    </source>
</evidence>
<keyword evidence="12 15" id="KW-0472">Membrane</keyword>
<reference evidence="17 19" key="2">
    <citation type="journal article" date="2013" name="Nature">
        <title>Insights into bilaterian evolution from three spiralian genomes.</title>
        <authorList>
            <person name="Simakov O."/>
            <person name="Marletaz F."/>
            <person name="Cho S.J."/>
            <person name="Edsinger-Gonzales E."/>
            <person name="Havlak P."/>
            <person name="Hellsten U."/>
            <person name="Kuo D.H."/>
            <person name="Larsson T."/>
            <person name="Lv J."/>
            <person name="Arendt D."/>
            <person name="Savage R."/>
            <person name="Osoegawa K."/>
            <person name="de Jong P."/>
            <person name="Grimwood J."/>
            <person name="Chapman J.A."/>
            <person name="Shapiro H."/>
            <person name="Aerts A."/>
            <person name="Otillar R.P."/>
            <person name="Terry A.Y."/>
            <person name="Boore J.L."/>
            <person name="Grigoriev I.V."/>
            <person name="Lindberg D.R."/>
            <person name="Seaver E.C."/>
            <person name="Weisblat D.A."/>
            <person name="Putnam N.H."/>
            <person name="Rokhsar D.S."/>
        </authorList>
    </citation>
    <scope>NUCLEOTIDE SEQUENCE</scope>
    <source>
        <strain evidence="17 19">I ESC-2004</strain>
    </source>
</reference>
<dbReference type="GO" id="GO:0019369">
    <property type="term" value="P:arachidonate metabolic process"/>
    <property type="evidence" value="ECO:0007669"/>
    <property type="project" value="TreeGrafter"/>
</dbReference>
<comment type="subcellular location">
    <subcellularLocation>
        <location evidence="2">Cell membrane</location>
        <topology evidence="2">Multi-pass membrane protein</topology>
    </subcellularLocation>
</comment>
<dbReference type="EMBL" id="AMQN01001327">
    <property type="status" value="NOT_ANNOTATED_CDS"/>
    <property type="molecule type" value="Genomic_DNA"/>
</dbReference>
<sequence length="714" mass="81932">MAWPRTCGQKAQDFYLRSHNALFNKRKNITVDCTAGSAGRFRVYEVLWVIENLKDAEFGCVWLITFATTYFQHRDTHYFTTNTSVKLFYTIGICMASANLVLLTAIAHYSLKGSLVNVWPRRYVRNLLEWKMGFGFLCFFYVVPSTYWAFFVEHPHGTPDDEPLMNMRSAVLNLWFAVSISAFTWRKALYYPLKRALQTHLKNKFNVNFESNLNLRSAAKKAWYHRIRTFGKILHLRSHPEIKQVGILLSDFFKGDDNADVTTTDVVAGLILLHREQTHQRPQFLHPEHPLSFPDKMKPLQPWMTIENCYHYSRYGAGIYGWPYYVMESPVSVWGLAKIIMRSRCPDEESFIPHKSPSNVVGDGPLQLNTTVIKLVIGLHDSDLFFVSYHNNLFEIPFAVAIDHRTKAVVVAIRGTLSLEDIFIDLVAFESEEIPVPGFTEIRVHQGILLTAQNIRRKLLGLNEDNIKVEEGLLEGAWRRLEADMGSETARQYNLVITGQSLGGGAAAVLALLLRQEPKYRDILQCFAYSPPGGLMRLPASRYCENFTLSIVMGDDIVARLSLHSVNEFRIQVLNLLRDCDLPKHKIVGGWLRTSINRVFGDSPQRSSVSEEQKSWLENSDATRLVQAYQNELTNFIDTCTAKRRGRKRLYPPGIMLHIHEHAKQRLFPVYSYSHAFLPCDAETFSEIPLTTNMIRHHKPYLVMKALKKMCNGQ</sequence>
<dbReference type="PANTHER" id="PTHR45792">
    <property type="entry name" value="DIACYLGLYCEROL LIPASE HOMOLOG-RELATED"/>
    <property type="match status" value="1"/>
</dbReference>
<evidence type="ECO:0000256" key="9">
    <source>
        <dbReference type="ARBA" id="ARBA00022963"/>
    </source>
</evidence>
<proteinExistence type="predicted"/>
<dbReference type="InterPro" id="IPR052214">
    <property type="entry name" value="DAG_Lipase-Related"/>
</dbReference>
<dbReference type="GO" id="GO:0046872">
    <property type="term" value="F:metal ion binding"/>
    <property type="evidence" value="ECO:0007669"/>
    <property type="project" value="UniProtKB-KW"/>
</dbReference>
<evidence type="ECO:0000256" key="12">
    <source>
        <dbReference type="ARBA" id="ARBA00023136"/>
    </source>
</evidence>
<keyword evidence="9" id="KW-0442">Lipid degradation</keyword>
<dbReference type="SUPFAM" id="SSF53474">
    <property type="entry name" value="alpha/beta-Hydrolases"/>
    <property type="match status" value="1"/>
</dbReference>
<keyword evidence="19" id="KW-1185">Reference proteome</keyword>
<evidence type="ECO:0000256" key="1">
    <source>
        <dbReference type="ARBA" id="ARBA00001913"/>
    </source>
</evidence>
<dbReference type="EMBL" id="KB301364">
    <property type="protein sequence ID" value="ELU05677.1"/>
    <property type="molecule type" value="Genomic_DNA"/>
</dbReference>
<evidence type="ECO:0000256" key="15">
    <source>
        <dbReference type="SAM" id="Phobius"/>
    </source>
</evidence>
<evidence type="ECO:0000259" key="16">
    <source>
        <dbReference type="Pfam" id="PF01764"/>
    </source>
</evidence>
<keyword evidence="3" id="KW-1003">Cell membrane</keyword>
<evidence type="ECO:0000256" key="6">
    <source>
        <dbReference type="ARBA" id="ARBA00022723"/>
    </source>
</evidence>
<dbReference type="Gene3D" id="3.40.50.1820">
    <property type="entry name" value="alpha/beta hydrolase"/>
    <property type="match status" value="1"/>
</dbReference>
<evidence type="ECO:0000313" key="18">
    <source>
        <dbReference type="EnsemblMetazoa" id="CapteP229024"/>
    </source>
</evidence>
<name>R7UP19_CAPTE</name>
<dbReference type="GO" id="GO:0005886">
    <property type="term" value="C:plasma membrane"/>
    <property type="evidence" value="ECO:0007669"/>
    <property type="project" value="UniProtKB-SubCell"/>
</dbReference>
<keyword evidence="10 15" id="KW-1133">Transmembrane helix</keyword>
<organism evidence="17">
    <name type="scientific">Capitella teleta</name>
    <name type="common">Polychaete worm</name>
    <dbReference type="NCBI Taxonomy" id="283909"/>
    <lineage>
        <taxon>Eukaryota</taxon>
        <taxon>Metazoa</taxon>
        <taxon>Spiralia</taxon>
        <taxon>Lophotrochozoa</taxon>
        <taxon>Annelida</taxon>
        <taxon>Polychaeta</taxon>
        <taxon>Sedentaria</taxon>
        <taxon>Scolecida</taxon>
        <taxon>Capitellidae</taxon>
        <taxon>Capitella</taxon>
    </lineage>
</organism>
<dbReference type="OMA" id="ITECKET"/>
<keyword evidence="7" id="KW-0378">Hydrolase</keyword>
<comment type="catalytic activity">
    <reaction evidence="13">
        <text>a 1,2-diacyl-sn-glycerol + H2O = a 2-acylglycerol + a fatty acid + H(+)</text>
        <dbReference type="Rhea" id="RHEA:33275"/>
        <dbReference type="ChEBI" id="CHEBI:15377"/>
        <dbReference type="ChEBI" id="CHEBI:15378"/>
        <dbReference type="ChEBI" id="CHEBI:17389"/>
        <dbReference type="ChEBI" id="CHEBI:17815"/>
        <dbReference type="ChEBI" id="CHEBI:28868"/>
        <dbReference type="EC" id="3.1.1.116"/>
    </reaction>
    <physiologicalReaction direction="left-to-right" evidence="13">
        <dbReference type="Rhea" id="RHEA:33276"/>
    </physiologicalReaction>
</comment>
<evidence type="ECO:0000313" key="17">
    <source>
        <dbReference type="EMBL" id="ELU05677.1"/>
    </source>
</evidence>
<accession>R7UP19</accession>
<evidence type="ECO:0000256" key="8">
    <source>
        <dbReference type="ARBA" id="ARBA00022837"/>
    </source>
</evidence>
<dbReference type="AlphaFoldDB" id="R7UP19"/>
<dbReference type="InterPro" id="IPR029058">
    <property type="entry name" value="AB_hydrolase_fold"/>
</dbReference>
<keyword evidence="11" id="KW-0443">Lipid metabolism</keyword>
<keyword evidence="5 15" id="KW-0812">Transmembrane</keyword>
<evidence type="ECO:0000256" key="13">
    <source>
        <dbReference type="ARBA" id="ARBA00024531"/>
    </source>
</evidence>
<reference evidence="18" key="3">
    <citation type="submission" date="2015-06" db="UniProtKB">
        <authorList>
            <consortium name="EnsemblMetazoa"/>
        </authorList>
    </citation>
    <scope>IDENTIFICATION</scope>
</reference>
<dbReference type="PANTHER" id="PTHR45792:SF8">
    <property type="entry name" value="DIACYLGLYCEROL LIPASE-ALPHA"/>
    <property type="match status" value="1"/>
</dbReference>
<keyword evidence="6" id="KW-0479">Metal-binding</keyword>
<feature type="domain" description="Fungal lipase-type" evidence="16">
    <location>
        <begin position="410"/>
        <end position="563"/>
    </location>
</feature>
<dbReference type="GO" id="GO:0046340">
    <property type="term" value="P:diacylglycerol catabolic process"/>
    <property type="evidence" value="ECO:0007669"/>
    <property type="project" value="TreeGrafter"/>
</dbReference>
<evidence type="ECO:0000256" key="5">
    <source>
        <dbReference type="ARBA" id="ARBA00022692"/>
    </source>
</evidence>
<dbReference type="InterPro" id="IPR002921">
    <property type="entry name" value="Fungal_lipase-type"/>
</dbReference>
<dbReference type="OrthoDB" id="438440at2759"/>
<feature type="transmembrane region" description="Helical" evidence="15">
    <location>
        <begin position="132"/>
        <end position="150"/>
    </location>
</feature>
<feature type="transmembrane region" description="Helical" evidence="15">
    <location>
        <begin position="87"/>
        <end position="111"/>
    </location>
</feature>
<gene>
    <name evidence="17" type="ORF">CAPTEDRAFT_229024</name>
</gene>
<dbReference type="GO" id="GO:0016298">
    <property type="term" value="F:lipase activity"/>
    <property type="evidence" value="ECO:0007669"/>
    <property type="project" value="TreeGrafter"/>
</dbReference>
<reference evidence="19" key="1">
    <citation type="submission" date="2012-12" db="EMBL/GenBank/DDBJ databases">
        <authorList>
            <person name="Hellsten U."/>
            <person name="Grimwood J."/>
            <person name="Chapman J.A."/>
            <person name="Shapiro H."/>
            <person name="Aerts A."/>
            <person name="Otillar R.P."/>
            <person name="Terry A.Y."/>
            <person name="Boore J.L."/>
            <person name="Simakov O."/>
            <person name="Marletaz F."/>
            <person name="Cho S.-J."/>
            <person name="Edsinger-Gonzales E."/>
            <person name="Havlak P."/>
            <person name="Kuo D.-H."/>
            <person name="Larsson T."/>
            <person name="Lv J."/>
            <person name="Arendt D."/>
            <person name="Savage R."/>
            <person name="Osoegawa K."/>
            <person name="de Jong P."/>
            <person name="Lindberg D.R."/>
            <person name="Seaver E.C."/>
            <person name="Weisblat D.A."/>
            <person name="Putnam N.H."/>
            <person name="Grigoriev I.V."/>
            <person name="Rokhsar D.S."/>
        </authorList>
    </citation>
    <scope>NUCLEOTIDE SEQUENCE</scope>
    <source>
        <strain evidence="19">I ESC-2004</strain>
    </source>
</reference>
<evidence type="ECO:0000256" key="14">
    <source>
        <dbReference type="ARBA" id="ARBA00026104"/>
    </source>
</evidence>
<protein>
    <recommendedName>
        <fullName evidence="14">sn-1-specific diacylglycerol lipase</fullName>
        <ecNumber evidence="14">3.1.1.116</ecNumber>
    </recommendedName>
</protein>
<evidence type="ECO:0000256" key="2">
    <source>
        <dbReference type="ARBA" id="ARBA00004651"/>
    </source>
</evidence>